<evidence type="ECO:0000259" key="13">
    <source>
        <dbReference type="PROSITE" id="PS51669"/>
    </source>
</evidence>
<feature type="chain" id="PRO_5026726294" evidence="12">
    <location>
        <begin position="22"/>
        <end position="1043"/>
    </location>
</feature>
<dbReference type="InterPro" id="IPR006311">
    <property type="entry name" value="TAT_signal"/>
</dbReference>
<comment type="cofactor">
    <cofactor evidence="1">
        <name>Mo-bis(molybdopterin guanine dinucleotide)</name>
        <dbReference type="ChEBI" id="CHEBI:60539"/>
    </cofactor>
</comment>
<evidence type="ECO:0000256" key="3">
    <source>
        <dbReference type="ARBA" id="ARBA00004196"/>
    </source>
</evidence>
<evidence type="ECO:0000256" key="1">
    <source>
        <dbReference type="ARBA" id="ARBA00001942"/>
    </source>
</evidence>
<evidence type="ECO:0000256" key="4">
    <source>
        <dbReference type="ARBA" id="ARBA00010312"/>
    </source>
</evidence>
<evidence type="ECO:0000256" key="8">
    <source>
        <dbReference type="ARBA" id="ARBA00022729"/>
    </source>
</evidence>
<evidence type="ECO:0000313" key="14">
    <source>
        <dbReference type="EMBL" id="MVX56803.1"/>
    </source>
</evidence>
<dbReference type="GO" id="GO:0043546">
    <property type="term" value="F:molybdopterin cofactor binding"/>
    <property type="evidence" value="ECO:0007669"/>
    <property type="project" value="InterPro"/>
</dbReference>
<dbReference type="AlphaFoldDB" id="A0A6L6YJB1"/>
<dbReference type="GO" id="GO:0009061">
    <property type="term" value="P:anaerobic respiration"/>
    <property type="evidence" value="ECO:0007669"/>
    <property type="project" value="TreeGrafter"/>
</dbReference>
<dbReference type="GO" id="GO:0051539">
    <property type="term" value="F:4 iron, 4 sulfur cluster binding"/>
    <property type="evidence" value="ECO:0007669"/>
    <property type="project" value="UniProtKB-KW"/>
</dbReference>
<evidence type="ECO:0000256" key="6">
    <source>
        <dbReference type="ARBA" id="ARBA00022505"/>
    </source>
</evidence>
<comment type="caution">
    <text evidence="14">The sequence shown here is derived from an EMBL/GenBank/DDBJ whole genome shotgun (WGS) entry which is preliminary data.</text>
</comment>
<dbReference type="GO" id="GO:0016491">
    <property type="term" value="F:oxidoreductase activity"/>
    <property type="evidence" value="ECO:0007669"/>
    <property type="project" value="UniProtKB-KW"/>
</dbReference>
<comment type="subcellular location">
    <subcellularLocation>
        <location evidence="3">Cell envelope</location>
    </subcellularLocation>
</comment>
<dbReference type="SMART" id="SM00926">
    <property type="entry name" value="Molybdop_Fe4S4"/>
    <property type="match status" value="1"/>
</dbReference>
<dbReference type="PROSITE" id="PS51318">
    <property type="entry name" value="TAT"/>
    <property type="match status" value="1"/>
</dbReference>
<sequence length="1043" mass="117273">MQTSRRNFMKAAVGLAGSASAFNVMSADRFLPGAVGKWKLHDTKEYLNICCYCSGGCGTICSVRNGQLINIEGDPDNPCNIGGLCPKGAALTGLRDIVTKDRRLISHPHRLTQPLVRRPGKTEWEPISWSQAIDELARKIKKTRDESYTSTEDGVIVNRCEGIASYGAAQLNTEEAWLVQKFARSLGIVQIDNQTRVCHSSTVSGLAPSFGRGSMTSHWCDFQNADVVLTIGSNNVENHPLSSRWVHRAVDRGAKWIVVDPRFTRTASQADIYAPIRPGTDIAFFGGFIRYILANKLYQKEYVENYTNATYLISPEYGFSVADGLFTGWDEKDQQYKNNSWMYQTEEVVPWSTEPGQPGAWVNDPGVPQFNPPALKVPKKDPSLKDPHCVLNLLAKHYNRYTLDKVSEVTGIDKKLLEVVYKTYAASGAPEKSGTILYALGQTQHTYGSQNCRAMCIIQLLLGNVGVAGGGINALRGEPNVQGSTDVGATMDFAPGYLAWPIQQNHPTLGAYLSKETYSAGYYMNKPKFMVSMLKEWYGDNATAENNYCYDLLPKRSLKHNDSTIPTFHYMQDKQIKGYLVWGMNPAHSEPNTKYCREVMSNLDWMLVADWFETETASFWKAPGMDPTKINTTVYMLPAALIYEKEGSIANSGRWIQWRQKAVEPLGQAKSDFEIMTRLFNRIQQLYRTEGGVNPDQVTKVNWYYRNPQGQLDVKAVAHAMNGYDAKTGKLLKSYANLKADGSTACGLWIYGGYYNNEATKWDPMTQPTARRSLYDPSGLGLYSDFSFAWPANRRILYNRASADVQGKPWNPKKMLVEWNGSRWINNDVGDFVETTVKDGKVVPVPPNNQAFFMTWEQEARLFSYPMKDGPLPEHYEPYESPTKNIMNGRQDSPMVQFAQWKESVKRGSSKEYPIVATSYSVTEHWQSGTQTRNIPWLVEIMPRPFVEISEELAKEKGIKNGDVIRVWNNRGSIEAFAMVTVRYQPLNINGQKTHTIGLIHHWSWASAYATGDTMNDLSPNVGDPNSYIPEFKAFLVNVEKAK</sequence>
<evidence type="ECO:0000313" key="15">
    <source>
        <dbReference type="Proteomes" id="UP000472580"/>
    </source>
</evidence>
<dbReference type="PROSITE" id="PS51669">
    <property type="entry name" value="4FE4S_MOW_BIS_MGD"/>
    <property type="match status" value="1"/>
</dbReference>
<dbReference type="Pfam" id="PF00384">
    <property type="entry name" value="Molybdopterin"/>
    <property type="match status" value="1"/>
</dbReference>
<keyword evidence="15" id="KW-1185">Reference proteome</keyword>
<dbReference type="RefSeq" id="WP_160335236.1">
    <property type="nucleotide sequence ID" value="NZ_WSRP01000016.1"/>
</dbReference>
<gene>
    <name evidence="14" type="ORF">E5987_06215</name>
</gene>
<evidence type="ECO:0000256" key="2">
    <source>
        <dbReference type="ARBA" id="ARBA00001966"/>
    </source>
</evidence>
<name>A0A6L6YJB1_9BURK</name>
<evidence type="ECO:0000256" key="9">
    <source>
        <dbReference type="ARBA" id="ARBA00023002"/>
    </source>
</evidence>
<evidence type="ECO:0000256" key="12">
    <source>
        <dbReference type="SAM" id="SignalP"/>
    </source>
</evidence>
<dbReference type="CDD" id="cd02792">
    <property type="entry name" value="MopB_CT_Formate-Dh-Na-like"/>
    <property type="match status" value="1"/>
</dbReference>
<keyword evidence="5" id="KW-0004">4Fe-4S</keyword>
<dbReference type="Gene3D" id="3.40.228.10">
    <property type="entry name" value="Dimethylsulfoxide Reductase, domain 2"/>
    <property type="match status" value="2"/>
</dbReference>
<dbReference type="Gene3D" id="3.30.200.210">
    <property type="match status" value="1"/>
</dbReference>
<dbReference type="GO" id="GO:0009055">
    <property type="term" value="F:electron transfer activity"/>
    <property type="evidence" value="ECO:0007669"/>
    <property type="project" value="TreeGrafter"/>
</dbReference>
<keyword evidence="7" id="KW-0479">Metal-binding</keyword>
<dbReference type="InterPro" id="IPR006655">
    <property type="entry name" value="Mopterin_OxRdtase_prok_CS"/>
</dbReference>
<dbReference type="InterPro" id="IPR006657">
    <property type="entry name" value="MoPterin_dinucl-bd_dom"/>
</dbReference>
<evidence type="ECO:0000256" key="5">
    <source>
        <dbReference type="ARBA" id="ARBA00022485"/>
    </source>
</evidence>
<comment type="similarity">
    <text evidence="4">Belongs to the prokaryotic molybdopterin-containing oxidoreductase family.</text>
</comment>
<dbReference type="OrthoDB" id="9810782at2"/>
<dbReference type="SUPFAM" id="SSF53706">
    <property type="entry name" value="Formate dehydrogenase/DMSO reductase, domains 1-3"/>
    <property type="match status" value="1"/>
</dbReference>
<keyword evidence="11" id="KW-0411">Iron-sulfur</keyword>
<dbReference type="InterPro" id="IPR006963">
    <property type="entry name" value="Mopterin_OxRdtase_4Fe-4S_dom"/>
</dbReference>
<evidence type="ECO:0000256" key="10">
    <source>
        <dbReference type="ARBA" id="ARBA00023004"/>
    </source>
</evidence>
<proteinExistence type="inferred from homology"/>
<accession>A0A6L6YJB1</accession>
<dbReference type="Proteomes" id="UP000472580">
    <property type="component" value="Unassembled WGS sequence"/>
</dbReference>
<organism evidence="14 15">
    <name type="scientific">Parasutterella muris</name>
    <dbReference type="NCBI Taxonomy" id="2565572"/>
    <lineage>
        <taxon>Bacteria</taxon>
        <taxon>Pseudomonadati</taxon>
        <taxon>Pseudomonadota</taxon>
        <taxon>Betaproteobacteria</taxon>
        <taxon>Burkholderiales</taxon>
        <taxon>Sutterellaceae</taxon>
        <taxon>Parasutterella</taxon>
    </lineage>
</organism>
<dbReference type="PANTHER" id="PTHR43598:SF1">
    <property type="entry name" value="FORMATE DEHYDROGENASE-O MAJOR SUBUNIT"/>
    <property type="match status" value="1"/>
</dbReference>
<dbReference type="Gene3D" id="3.40.50.740">
    <property type="match status" value="1"/>
</dbReference>
<comment type="cofactor">
    <cofactor evidence="2">
        <name>[4Fe-4S] cluster</name>
        <dbReference type="ChEBI" id="CHEBI:49883"/>
    </cofactor>
</comment>
<dbReference type="InterPro" id="IPR006656">
    <property type="entry name" value="Mopterin_OxRdtase"/>
</dbReference>
<dbReference type="SUPFAM" id="SSF50692">
    <property type="entry name" value="ADC-like"/>
    <property type="match status" value="1"/>
</dbReference>
<feature type="domain" description="4Fe-4S Mo/W bis-MGD-type" evidence="13">
    <location>
        <begin position="43"/>
        <end position="99"/>
    </location>
</feature>
<protein>
    <submittedName>
        <fullName evidence="14">Molybdopterin-dependent oxidoreductase</fullName>
    </submittedName>
</protein>
<dbReference type="GO" id="GO:0030151">
    <property type="term" value="F:molybdenum ion binding"/>
    <property type="evidence" value="ECO:0007669"/>
    <property type="project" value="TreeGrafter"/>
</dbReference>
<dbReference type="EMBL" id="WSRP01000016">
    <property type="protein sequence ID" value="MVX56803.1"/>
    <property type="molecule type" value="Genomic_DNA"/>
</dbReference>
<dbReference type="InterPro" id="IPR009010">
    <property type="entry name" value="Asp_de-COase-like_dom_sf"/>
</dbReference>
<feature type="signal peptide" evidence="12">
    <location>
        <begin position="1"/>
        <end position="21"/>
    </location>
</feature>
<dbReference type="GO" id="GO:0030313">
    <property type="term" value="C:cell envelope"/>
    <property type="evidence" value="ECO:0007669"/>
    <property type="project" value="UniProtKB-SubCell"/>
</dbReference>
<evidence type="ECO:0000256" key="7">
    <source>
        <dbReference type="ARBA" id="ARBA00022723"/>
    </source>
</evidence>
<keyword evidence="10" id="KW-0408">Iron</keyword>
<keyword evidence="9" id="KW-0560">Oxidoreductase</keyword>
<keyword evidence="8 12" id="KW-0732">Signal</keyword>
<keyword evidence="6" id="KW-0500">Molybdenum</keyword>
<dbReference type="PROSITE" id="PS00932">
    <property type="entry name" value="MOLYBDOPTERIN_PROK_3"/>
    <property type="match status" value="1"/>
</dbReference>
<dbReference type="Gene3D" id="2.40.40.20">
    <property type="match status" value="1"/>
</dbReference>
<dbReference type="Pfam" id="PF04879">
    <property type="entry name" value="Molybdop_Fe4S4"/>
    <property type="match status" value="1"/>
</dbReference>
<dbReference type="PANTHER" id="PTHR43598">
    <property type="entry name" value="TUNGSTEN-CONTAINING FORMYLMETHANOFURAN DEHYDROGENASE 2 SUBUNIT B"/>
    <property type="match status" value="1"/>
</dbReference>
<dbReference type="Pfam" id="PF01568">
    <property type="entry name" value="Molydop_binding"/>
    <property type="match status" value="1"/>
</dbReference>
<evidence type="ECO:0000256" key="11">
    <source>
        <dbReference type="ARBA" id="ARBA00023014"/>
    </source>
</evidence>
<reference evidence="14 15" key="1">
    <citation type="submission" date="2019-12" db="EMBL/GenBank/DDBJ databases">
        <title>Microbes associate with the intestines of laboratory mice.</title>
        <authorList>
            <person name="Navarre W."/>
            <person name="Wong E."/>
        </authorList>
    </citation>
    <scope>NUCLEOTIDE SEQUENCE [LARGE SCALE GENOMIC DNA]</scope>
    <source>
        <strain evidence="14 15">NM82_D38</strain>
    </source>
</reference>